<dbReference type="GO" id="GO:0005886">
    <property type="term" value="C:plasma membrane"/>
    <property type="evidence" value="ECO:0007669"/>
    <property type="project" value="UniProtKB-SubCell"/>
</dbReference>
<sequence length="439" mass="46757">MLRRFIGAVLPSMLAFAFSGLYTIVDGFFIGRNIGDIGLAAVNIAYPLAALVQAVGTGIGMGGAVWISLYRGKGDREREEECLGNTLTTLFLGGLLLMAVLFALCGPVLRLSGAEGSVYGEAMVYIRILIGGSLLQLFATGFAPLIRNYEGAVTAMGSMIGGFLTNILLDFLFVAVYHKGVAGAAAATVIGQGVTVVPCILFMGSRIKGIRKEHFLLKKKQMLRIAGTGVSPFGLTISPFIVIMLINRSAHVYGGEAAVAAYAVISYVVAIVQLLLQGIGDGSQPLMSFYLGIGKPKQARTVRNMAYLFAAVTALANMGILCLLRSAVSGFFGASSAAFPIVAESMPVFTAGFLFIAFCRTTTSYFYATKQNLFSYLLVYGEPVLLFFLLTLGLPPVMKLEGVWLSVPITQSLLAVLGMALLRMEGRSLPGYQYSPKND</sequence>
<dbReference type="InterPro" id="IPR048279">
    <property type="entry name" value="MdtK-like"/>
</dbReference>
<evidence type="ECO:0000256" key="3">
    <source>
        <dbReference type="ARBA" id="ARBA00022475"/>
    </source>
</evidence>
<dbReference type="PANTHER" id="PTHR43823">
    <property type="entry name" value="SPORULATION PROTEIN YKVU"/>
    <property type="match status" value="1"/>
</dbReference>
<evidence type="ECO:0008006" key="10">
    <source>
        <dbReference type="Google" id="ProtNLM"/>
    </source>
</evidence>
<feature type="transmembrane region" description="Helical" evidence="7">
    <location>
        <begin position="124"/>
        <end position="146"/>
    </location>
</feature>
<dbReference type="AlphaFoldDB" id="A0A412Z5W5"/>
<feature type="transmembrane region" description="Helical" evidence="7">
    <location>
        <begin position="5"/>
        <end position="24"/>
    </location>
</feature>
<feature type="transmembrane region" description="Helical" evidence="7">
    <location>
        <begin position="225"/>
        <end position="246"/>
    </location>
</feature>
<dbReference type="PANTHER" id="PTHR43823:SF3">
    <property type="entry name" value="MULTIDRUG EXPORT PROTEIN MEPA"/>
    <property type="match status" value="1"/>
</dbReference>
<comment type="caution">
    <text evidence="8">The sequence shown here is derived from an EMBL/GenBank/DDBJ whole genome shotgun (WGS) entry which is preliminary data.</text>
</comment>
<feature type="transmembrane region" description="Helical" evidence="7">
    <location>
        <begin position="184"/>
        <end position="204"/>
    </location>
</feature>
<dbReference type="PIRSF" id="PIRSF006603">
    <property type="entry name" value="DinF"/>
    <property type="match status" value="1"/>
</dbReference>
<reference evidence="8 9" key="1">
    <citation type="submission" date="2018-08" db="EMBL/GenBank/DDBJ databases">
        <title>A genome reference for cultivated species of the human gut microbiota.</title>
        <authorList>
            <person name="Zou Y."/>
            <person name="Xue W."/>
            <person name="Luo G."/>
        </authorList>
    </citation>
    <scope>NUCLEOTIDE SEQUENCE [LARGE SCALE GENOMIC DNA]</scope>
    <source>
        <strain evidence="8 9">AF14-18</strain>
    </source>
</reference>
<feature type="transmembrane region" description="Helical" evidence="7">
    <location>
        <begin position="258"/>
        <end position="276"/>
    </location>
</feature>
<dbReference type="Pfam" id="PF01554">
    <property type="entry name" value="MatE"/>
    <property type="match status" value="2"/>
</dbReference>
<feature type="transmembrane region" description="Helical" evidence="7">
    <location>
        <begin position="305"/>
        <end position="328"/>
    </location>
</feature>
<dbReference type="EMBL" id="QRZM01000005">
    <property type="protein sequence ID" value="RGV75379.1"/>
    <property type="molecule type" value="Genomic_DNA"/>
</dbReference>
<evidence type="ECO:0000256" key="5">
    <source>
        <dbReference type="ARBA" id="ARBA00022989"/>
    </source>
</evidence>
<keyword evidence="4 7" id="KW-0812">Transmembrane</keyword>
<name>A0A412Z5W5_9FIRM</name>
<dbReference type="Proteomes" id="UP000284543">
    <property type="component" value="Unassembled WGS sequence"/>
</dbReference>
<evidence type="ECO:0000313" key="8">
    <source>
        <dbReference type="EMBL" id="RGV75379.1"/>
    </source>
</evidence>
<feature type="transmembrane region" description="Helical" evidence="7">
    <location>
        <begin position="44"/>
        <end position="70"/>
    </location>
</feature>
<dbReference type="InterPro" id="IPR051327">
    <property type="entry name" value="MATE_MepA_subfamily"/>
</dbReference>
<dbReference type="RefSeq" id="WP_118018750.1">
    <property type="nucleotide sequence ID" value="NZ_CAUHGS010000012.1"/>
</dbReference>
<accession>A0A412Z5W5</accession>
<gene>
    <name evidence="8" type="ORF">DWW02_13815</name>
</gene>
<organism evidence="8 9">
    <name type="scientific">Enterocloster bolteae</name>
    <dbReference type="NCBI Taxonomy" id="208479"/>
    <lineage>
        <taxon>Bacteria</taxon>
        <taxon>Bacillati</taxon>
        <taxon>Bacillota</taxon>
        <taxon>Clostridia</taxon>
        <taxon>Lachnospirales</taxon>
        <taxon>Lachnospiraceae</taxon>
        <taxon>Enterocloster</taxon>
    </lineage>
</organism>
<proteinExistence type="predicted"/>
<evidence type="ECO:0000256" key="1">
    <source>
        <dbReference type="ARBA" id="ARBA00004651"/>
    </source>
</evidence>
<keyword evidence="3" id="KW-1003">Cell membrane</keyword>
<dbReference type="InterPro" id="IPR002528">
    <property type="entry name" value="MATE_fam"/>
</dbReference>
<keyword evidence="2" id="KW-0813">Transport</keyword>
<keyword evidence="5 7" id="KW-1133">Transmembrane helix</keyword>
<feature type="transmembrane region" description="Helical" evidence="7">
    <location>
        <begin position="348"/>
        <end position="367"/>
    </location>
</feature>
<keyword evidence="6 7" id="KW-0472">Membrane</keyword>
<evidence type="ECO:0000313" key="9">
    <source>
        <dbReference type="Proteomes" id="UP000284543"/>
    </source>
</evidence>
<evidence type="ECO:0000256" key="6">
    <source>
        <dbReference type="ARBA" id="ARBA00023136"/>
    </source>
</evidence>
<feature type="transmembrane region" description="Helical" evidence="7">
    <location>
        <begin position="82"/>
        <end position="104"/>
    </location>
</feature>
<feature type="transmembrane region" description="Helical" evidence="7">
    <location>
        <begin position="158"/>
        <end position="178"/>
    </location>
</feature>
<evidence type="ECO:0000256" key="7">
    <source>
        <dbReference type="SAM" id="Phobius"/>
    </source>
</evidence>
<evidence type="ECO:0000256" key="2">
    <source>
        <dbReference type="ARBA" id="ARBA00022448"/>
    </source>
</evidence>
<comment type="subcellular location">
    <subcellularLocation>
        <location evidence="1">Cell membrane</location>
        <topology evidence="1">Multi-pass membrane protein</topology>
    </subcellularLocation>
</comment>
<evidence type="ECO:0000256" key="4">
    <source>
        <dbReference type="ARBA" id="ARBA00022692"/>
    </source>
</evidence>
<dbReference type="GO" id="GO:0042910">
    <property type="term" value="F:xenobiotic transmembrane transporter activity"/>
    <property type="evidence" value="ECO:0007669"/>
    <property type="project" value="InterPro"/>
</dbReference>
<feature type="transmembrane region" description="Helical" evidence="7">
    <location>
        <begin position="403"/>
        <end position="422"/>
    </location>
</feature>
<protein>
    <recommendedName>
        <fullName evidence="10">Multidrug export protein MepA</fullName>
    </recommendedName>
</protein>
<feature type="transmembrane region" description="Helical" evidence="7">
    <location>
        <begin position="374"/>
        <end position="397"/>
    </location>
</feature>
<dbReference type="GO" id="GO:0015297">
    <property type="term" value="F:antiporter activity"/>
    <property type="evidence" value="ECO:0007669"/>
    <property type="project" value="InterPro"/>
</dbReference>